<sequence>MPDQSYPEQPLSEEKRPYEPPALRIHGDLRTLTQMMLNAKGGNRNDGGGLPRTRL</sequence>
<evidence type="ECO:0008006" key="4">
    <source>
        <dbReference type="Google" id="ProtNLM"/>
    </source>
</evidence>
<dbReference type="STRING" id="42253.NITMOv2_2454"/>
<evidence type="ECO:0000313" key="2">
    <source>
        <dbReference type="EMBL" id="ALA58867.1"/>
    </source>
</evidence>
<name>A0A0K2GE38_NITMO</name>
<dbReference type="KEGG" id="nmv:NITMOv2_2454"/>
<reference evidence="2 3" key="1">
    <citation type="journal article" date="2015" name="Proc. Natl. Acad. Sci. U.S.A.">
        <title>Expanded metabolic versatility of ubiquitous nitrite-oxidizing bacteria from the genus Nitrospira.</title>
        <authorList>
            <person name="Koch H."/>
            <person name="Lucker S."/>
            <person name="Albertsen M."/>
            <person name="Kitzinger K."/>
            <person name="Herbold C."/>
            <person name="Spieck E."/>
            <person name="Nielsen P.H."/>
            <person name="Wagner M."/>
            <person name="Daims H."/>
        </authorList>
    </citation>
    <scope>NUCLEOTIDE SEQUENCE [LARGE SCALE GENOMIC DNA]</scope>
    <source>
        <strain evidence="2 3">NSP M-1</strain>
    </source>
</reference>
<proteinExistence type="predicted"/>
<organism evidence="2 3">
    <name type="scientific">Nitrospira moscoviensis</name>
    <dbReference type="NCBI Taxonomy" id="42253"/>
    <lineage>
        <taxon>Bacteria</taxon>
        <taxon>Pseudomonadati</taxon>
        <taxon>Nitrospirota</taxon>
        <taxon>Nitrospiria</taxon>
        <taxon>Nitrospirales</taxon>
        <taxon>Nitrospiraceae</taxon>
        <taxon>Nitrospira</taxon>
    </lineage>
</organism>
<evidence type="ECO:0000256" key="1">
    <source>
        <dbReference type="SAM" id="MobiDB-lite"/>
    </source>
</evidence>
<dbReference type="EMBL" id="CP011801">
    <property type="protein sequence ID" value="ALA58867.1"/>
    <property type="molecule type" value="Genomic_DNA"/>
</dbReference>
<dbReference type="NCBIfam" id="NF033521">
    <property type="entry name" value="lasso_leader_L3"/>
    <property type="match status" value="1"/>
</dbReference>
<evidence type="ECO:0000313" key="3">
    <source>
        <dbReference type="Proteomes" id="UP000069205"/>
    </source>
</evidence>
<dbReference type="AlphaFoldDB" id="A0A0K2GE38"/>
<gene>
    <name evidence="2" type="ORF">NITMOv2_2454</name>
</gene>
<accession>A0A0K2GE38</accession>
<feature type="region of interest" description="Disordered" evidence="1">
    <location>
        <begin position="1"/>
        <end position="22"/>
    </location>
</feature>
<dbReference type="RefSeq" id="WP_145976284.1">
    <property type="nucleotide sequence ID" value="NZ_CP011801.1"/>
</dbReference>
<keyword evidence="3" id="KW-1185">Reference proteome</keyword>
<dbReference type="PATRIC" id="fig|42253.5.peg.2420"/>
<protein>
    <recommendedName>
        <fullName evidence="4">Lasso RiPP family leader peptide-containing protein</fullName>
    </recommendedName>
</protein>
<dbReference type="Proteomes" id="UP000069205">
    <property type="component" value="Chromosome"/>
</dbReference>